<dbReference type="SUPFAM" id="SSF56112">
    <property type="entry name" value="Protein kinase-like (PK-like)"/>
    <property type="match status" value="1"/>
</dbReference>
<dbReference type="Proteomes" id="UP000247702">
    <property type="component" value="Unassembled WGS sequence"/>
</dbReference>
<dbReference type="GO" id="GO:0005524">
    <property type="term" value="F:ATP binding"/>
    <property type="evidence" value="ECO:0007669"/>
    <property type="project" value="InterPro"/>
</dbReference>
<protein>
    <recommendedName>
        <fullName evidence="1">Protein kinase domain-containing protein</fullName>
    </recommendedName>
</protein>
<sequence length="256" mass="29736">MIGSGELSSVHAAYWKNTQSKFAIKKFNKTSREKEIINEINLMNMVDFHPNIWNYESTFSYSLDETNYSLVLEYANGGTLREYLMENAATIKWESQLKLAKEIASGILCLHDNEIIHRDLHHNNVLVHHHTIKIADFGRSCLQGSDYDTKAWVLFWQLTSCTSPFSFETRKDYISITLAILNDAREIPVSNTNVKYNELYQKCWRQEPDERPDIDQVISELNNIDPKINFFNSQVNESTEELKNEDGFSNCDLSNY</sequence>
<dbReference type="PIRSF" id="PIRSF000654">
    <property type="entry name" value="Integrin-linked_kinase"/>
    <property type="match status" value="1"/>
</dbReference>
<dbReference type="InterPro" id="IPR000719">
    <property type="entry name" value="Prot_kinase_dom"/>
</dbReference>
<feature type="domain" description="Protein kinase" evidence="1">
    <location>
        <begin position="1"/>
        <end position="256"/>
    </location>
</feature>
<name>A0A2Z6SCU4_9GLOM</name>
<organism evidence="2 3">
    <name type="scientific">Rhizophagus clarus</name>
    <dbReference type="NCBI Taxonomy" id="94130"/>
    <lineage>
        <taxon>Eukaryota</taxon>
        <taxon>Fungi</taxon>
        <taxon>Fungi incertae sedis</taxon>
        <taxon>Mucoromycota</taxon>
        <taxon>Glomeromycotina</taxon>
        <taxon>Glomeromycetes</taxon>
        <taxon>Glomerales</taxon>
        <taxon>Glomeraceae</taxon>
        <taxon>Rhizophagus</taxon>
    </lineage>
</organism>
<keyword evidence="3" id="KW-1185">Reference proteome</keyword>
<dbReference type="Gene3D" id="1.10.510.10">
    <property type="entry name" value="Transferase(Phosphotransferase) domain 1"/>
    <property type="match status" value="2"/>
</dbReference>
<comment type="caution">
    <text evidence="2">The sequence shown here is derived from an EMBL/GenBank/DDBJ whole genome shotgun (WGS) entry which is preliminary data.</text>
</comment>
<gene>
    <name evidence="2" type="ORF">RclHR1_08780006</name>
</gene>
<dbReference type="EMBL" id="BEXD01004290">
    <property type="protein sequence ID" value="GBC09335.1"/>
    <property type="molecule type" value="Genomic_DNA"/>
</dbReference>
<dbReference type="Pfam" id="PF00069">
    <property type="entry name" value="Pkinase"/>
    <property type="match status" value="1"/>
</dbReference>
<reference evidence="2 3" key="1">
    <citation type="submission" date="2017-11" db="EMBL/GenBank/DDBJ databases">
        <title>The genome of Rhizophagus clarus HR1 reveals common genetic basis of auxotrophy among arbuscular mycorrhizal fungi.</title>
        <authorList>
            <person name="Kobayashi Y."/>
        </authorList>
    </citation>
    <scope>NUCLEOTIDE SEQUENCE [LARGE SCALE GENOMIC DNA]</scope>
    <source>
        <strain evidence="2 3">HR1</strain>
    </source>
</reference>
<dbReference type="InterPro" id="IPR051681">
    <property type="entry name" value="Ser/Thr_Kinases-Pseudokinases"/>
</dbReference>
<evidence type="ECO:0000259" key="1">
    <source>
        <dbReference type="PROSITE" id="PS50011"/>
    </source>
</evidence>
<accession>A0A2Z6SCU4</accession>
<evidence type="ECO:0000313" key="2">
    <source>
        <dbReference type="EMBL" id="GBC09335.1"/>
    </source>
</evidence>
<dbReference type="PANTHER" id="PTHR44329">
    <property type="entry name" value="SERINE/THREONINE-PROTEIN KINASE TNNI3K-RELATED"/>
    <property type="match status" value="1"/>
</dbReference>
<dbReference type="AlphaFoldDB" id="A0A2Z6SCU4"/>
<dbReference type="InterPro" id="IPR011009">
    <property type="entry name" value="Kinase-like_dom_sf"/>
</dbReference>
<evidence type="ECO:0000313" key="3">
    <source>
        <dbReference type="Proteomes" id="UP000247702"/>
    </source>
</evidence>
<proteinExistence type="predicted"/>
<dbReference type="GO" id="GO:0004674">
    <property type="term" value="F:protein serine/threonine kinase activity"/>
    <property type="evidence" value="ECO:0007669"/>
    <property type="project" value="TreeGrafter"/>
</dbReference>
<dbReference type="PROSITE" id="PS50011">
    <property type="entry name" value="PROTEIN_KINASE_DOM"/>
    <property type="match status" value="1"/>
</dbReference>